<keyword evidence="2" id="KW-1185">Reference proteome</keyword>
<accession>A0ACB7X3E4</accession>
<dbReference type="Proteomes" id="UP000828048">
    <property type="component" value="Chromosome 2"/>
</dbReference>
<gene>
    <name evidence="1" type="ORF">Vadar_022911</name>
</gene>
<protein>
    <submittedName>
        <fullName evidence="1">Uncharacterized protein</fullName>
    </submittedName>
</protein>
<dbReference type="EMBL" id="CM037152">
    <property type="protein sequence ID" value="KAH7835105.1"/>
    <property type="molecule type" value="Genomic_DNA"/>
</dbReference>
<proteinExistence type="predicted"/>
<sequence length="308" mass="34613">MMMASSSQTEGWTLVSKKKSFRRNFSLVEANRLAGGKAVVTVYVDNLSDDMDMEWLGQIFSKFGFVIDAFMPAKKSKRFLSKFGFIRFGSKLEAVEAIRSLNGIVIRDKKMVVKLASFDMVFGSSDFGRSAYAHKHSQGNRITKGKDVVVGSSKQFHNKLHSGKSFKEAVVGVNLEEGELGDKCGKPKHIVIKPNPTEWLQRSAVARLKSFSAMEAVREALHCEGVPTIEVKDMGGLWVVLTFPLCEEMQSFFNGGKLSWLHTWFDEANRWSPDRKGTRKRRALVDLLWGPFARVDCGNFQDYFSSLG</sequence>
<reference evidence="1 2" key="1">
    <citation type="journal article" date="2021" name="Hortic Res">
        <title>High-quality reference genome and annotation aids understanding of berry development for evergreen blueberry (Vaccinium darrowii).</title>
        <authorList>
            <person name="Yu J."/>
            <person name="Hulse-Kemp A.M."/>
            <person name="Babiker E."/>
            <person name="Staton M."/>
        </authorList>
    </citation>
    <scope>NUCLEOTIDE SEQUENCE [LARGE SCALE GENOMIC DNA]</scope>
    <source>
        <strain evidence="2">cv. NJ 8807/NJ 8810</strain>
        <tissue evidence="1">Young leaf</tissue>
    </source>
</reference>
<organism evidence="1 2">
    <name type="scientific">Vaccinium darrowii</name>
    <dbReference type="NCBI Taxonomy" id="229202"/>
    <lineage>
        <taxon>Eukaryota</taxon>
        <taxon>Viridiplantae</taxon>
        <taxon>Streptophyta</taxon>
        <taxon>Embryophyta</taxon>
        <taxon>Tracheophyta</taxon>
        <taxon>Spermatophyta</taxon>
        <taxon>Magnoliopsida</taxon>
        <taxon>eudicotyledons</taxon>
        <taxon>Gunneridae</taxon>
        <taxon>Pentapetalae</taxon>
        <taxon>asterids</taxon>
        <taxon>Ericales</taxon>
        <taxon>Ericaceae</taxon>
        <taxon>Vaccinioideae</taxon>
        <taxon>Vaccinieae</taxon>
        <taxon>Vaccinium</taxon>
    </lineage>
</organism>
<evidence type="ECO:0000313" key="1">
    <source>
        <dbReference type="EMBL" id="KAH7835105.1"/>
    </source>
</evidence>
<name>A0ACB7X3E4_9ERIC</name>
<evidence type="ECO:0000313" key="2">
    <source>
        <dbReference type="Proteomes" id="UP000828048"/>
    </source>
</evidence>
<comment type="caution">
    <text evidence="1">The sequence shown here is derived from an EMBL/GenBank/DDBJ whole genome shotgun (WGS) entry which is preliminary data.</text>
</comment>